<dbReference type="EMBL" id="GL945435">
    <property type="protein sequence ID" value="EGO23789.1"/>
    <property type="molecule type" value="Genomic_DNA"/>
</dbReference>
<organism>
    <name type="scientific">Serpula lacrymans var. lacrymans (strain S7.9)</name>
    <name type="common">Dry rot fungus</name>
    <dbReference type="NCBI Taxonomy" id="578457"/>
    <lineage>
        <taxon>Eukaryota</taxon>
        <taxon>Fungi</taxon>
        <taxon>Dikarya</taxon>
        <taxon>Basidiomycota</taxon>
        <taxon>Agaricomycotina</taxon>
        <taxon>Agaricomycetes</taxon>
        <taxon>Agaricomycetidae</taxon>
        <taxon>Boletales</taxon>
        <taxon>Coniophorineae</taxon>
        <taxon>Serpulaceae</taxon>
        <taxon>Serpula</taxon>
    </lineage>
</organism>
<proteinExistence type="predicted"/>
<feature type="compositionally biased region" description="Basic and acidic residues" evidence="1">
    <location>
        <begin position="38"/>
        <end position="66"/>
    </location>
</feature>
<reference evidence="2" key="1">
    <citation type="submission" date="2011-04" db="EMBL/GenBank/DDBJ databases">
        <title>Evolution of plant cell wall degrading machinery underlies the functional diversity of forest fungi.</title>
        <authorList>
            <consortium name="US DOE Joint Genome Institute (JGI-PGF)"/>
            <person name="Eastwood D.C."/>
            <person name="Floudas D."/>
            <person name="Binder M."/>
            <person name="Majcherczyk A."/>
            <person name="Schneider P."/>
            <person name="Aerts A."/>
            <person name="Asiegbu F.O."/>
            <person name="Baker S.E."/>
            <person name="Barry K."/>
            <person name="Bendiksby M."/>
            <person name="Blumentritt M."/>
            <person name="Coutinho P.M."/>
            <person name="Cullen D."/>
            <person name="Cullen D."/>
            <person name="Gathman A."/>
            <person name="Goodell B."/>
            <person name="Henrissat B."/>
            <person name="Ihrmark K."/>
            <person name="Kauserud H."/>
            <person name="Kohler A."/>
            <person name="LaButti K."/>
            <person name="Lapidus A."/>
            <person name="Lavin J.L."/>
            <person name="Lee Y.-H."/>
            <person name="Lindquist E."/>
            <person name="Lilly W."/>
            <person name="Lucas S."/>
            <person name="Morin E."/>
            <person name="Murat C."/>
            <person name="Oguiza J.A."/>
            <person name="Park J."/>
            <person name="Pisabarro A.G."/>
            <person name="Riley R."/>
            <person name="Rosling A."/>
            <person name="Salamov A."/>
            <person name="Schmidt O."/>
            <person name="Schmutz J."/>
            <person name="Skrede I."/>
            <person name="Stenlid J."/>
            <person name="Wiebenga A."/>
            <person name="Xie X."/>
            <person name="Kues U."/>
            <person name="Hibbett D.S."/>
            <person name="Hoffmeister D."/>
            <person name="Hogberg N."/>
            <person name="Martin F."/>
            <person name="Grigoriev I.V."/>
            <person name="Watkinson S.C."/>
        </authorList>
    </citation>
    <scope>NUCLEOTIDE SEQUENCE</scope>
    <source>
        <strain evidence="2">S7.9</strain>
    </source>
</reference>
<accession>F8NYW8</accession>
<name>F8NYW8_SERL9</name>
<evidence type="ECO:0000256" key="1">
    <source>
        <dbReference type="SAM" id="MobiDB-lite"/>
    </source>
</evidence>
<protein>
    <submittedName>
        <fullName evidence="2">Uncharacterized protein</fullName>
    </submittedName>
</protein>
<dbReference type="RefSeq" id="XP_007319551.1">
    <property type="nucleotide sequence ID" value="XM_007319489.1"/>
</dbReference>
<dbReference type="Proteomes" id="UP000008064">
    <property type="component" value="Unassembled WGS sequence"/>
</dbReference>
<evidence type="ECO:0000313" key="2">
    <source>
        <dbReference type="EMBL" id="EGO23789.1"/>
    </source>
</evidence>
<sequence length="66" mass="7743">MQECKALVKARVCYQETMMAFLYYNDNDKATWNTISRNSEDVEKRSRVTPNREARVPRAGTEKGKR</sequence>
<gene>
    <name evidence="2" type="ORF">SERLADRAFT_470136</name>
</gene>
<dbReference type="AlphaFoldDB" id="F8NYW8"/>
<dbReference type="GeneID" id="18819712"/>
<dbReference type="HOGENOM" id="CLU_2832775_0_0_1"/>
<dbReference type="KEGG" id="sla:SERLADRAFT_470136"/>
<feature type="region of interest" description="Disordered" evidence="1">
    <location>
        <begin position="36"/>
        <end position="66"/>
    </location>
</feature>